<accession>A0A252A5C5</accession>
<dbReference type="PANTHER" id="PTHR30537">
    <property type="entry name" value="HTH-TYPE TRANSCRIPTIONAL REGULATOR"/>
    <property type="match status" value="1"/>
</dbReference>
<dbReference type="EMBL" id="JOMM01000044">
    <property type="protein sequence ID" value="OUI84781.1"/>
    <property type="molecule type" value="Genomic_DNA"/>
</dbReference>
<dbReference type="Pfam" id="PF03466">
    <property type="entry name" value="LysR_substrate"/>
    <property type="match status" value="1"/>
</dbReference>
<sequence>MQGEASDLRFFTNLVDAGSITAAARAVGTSPAAISRKLATLEARLGVTLIIRTTRVFRLSEAGQVYYGRALAIVEEIDVLENEIASASSKPQGNLIVGAPMELGRRQIAPFIEAFSERYPKLQISLVLASEGIHDPGDGLLDINIRLGLPDTPGSIVTLLATTRRVLCASPTYFEKRPVLQTPNDLASHDCLCIRRQKTMTVLNKWAVGNEYEKHVVTVSPKFSSTNCEIIHDWAVSGRGIAYKLLSDVYRDIASGRLVRILPDFYGEKVDLYAVMLPCQQSNANVRAFLDLLREFFRDAGGFGDELAKDETGYGVSSVN</sequence>
<evidence type="ECO:0000313" key="7">
    <source>
        <dbReference type="Proteomes" id="UP000194565"/>
    </source>
</evidence>
<dbReference type="Proteomes" id="UP000194565">
    <property type="component" value="Unassembled WGS sequence"/>
</dbReference>
<dbReference type="RefSeq" id="WP_086641661.1">
    <property type="nucleotide sequence ID" value="NZ_JOMM01000044.1"/>
</dbReference>
<dbReference type="PROSITE" id="PS50931">
    <property type="entry name" value="HTH_LYSR"/>
    <property type="match status" value="1"/>
</dbReference>
<keyword evidence="2" id="KW-0805">Transcription regulation</keyword>
<feature type="domain" description="HTH lysR-type" evidence="5">
    <location>
        <begin position="1"/>
        <end position="60"/>
    </location>
</feature>
<comment type="similarity">
    <text evidence="1">Belongs to the LysR transcriptional regulatory family.</text>
</comment>
<keyword evidence="4" id="KW-0804">Transcription</keyword>
<dbReference type="FunFam" id="1.10.10.10:FF:000001">
    <property type="entry name" value="LysR family transcriptional regulator"/>
    <property type="match status" value="1"/>
</dbReference>
<evidence type="ECO:0000256" key="1">
    <source>
        <dbReference type="ARBA" id="ARBA00009437"/>
    </source>
</evidence>
<gene>
    <name evidence="6" type="ORF">HC62_12940</name>
</gene>
<dbReference type="PANTHER" id="PTHR30537:SF5">
    <property type="entry name" value="HTH-TYPE TRANSCRIPTIONAL ACTIVATOR TTDR-RELATED"/>
    <property type="match status" value="1"/>
</dbReference>
<comment type="caution">
    <text evidence="6">The sequence shown here is derived from an EMBL/GenBank/DDBJ whole genome shotgun (WGS) entry which is preliminary data.</text>
</comment>
<dbReference type="InterPro" id="IPR036390">
    <property type="entry name" value="WH_DNA-bd_sf"/>
</dbReference>
<protein>
    <submittedName>
        <fullName evidence="6">Transcriptional regulator</fullName>
    </submittedName>
</protein>
<evidence type="ECO:0000313" key="6">
    <source>
        <dbReference type="EMBL" id="OUI84781.1"/>
    </source>
</evidence>
<dbReference type="Gene3D" id="3.40.190.290">
    <property type="match status" value="1"/>
</dbReference>
<proteinExistence type="inferred from homology"/>
<dbReference type="InterPro" id="IPR036388">
    <property type="entry name" value="WH-like_DNA-bd_sf"/>
</dbReference>
<dbReference type="SUPFAM" id="SSF46785">
    <property type="entry name" value="Winged helix' DNA-binding domain"/>
    <property type="match status" value="1"/>
</dbReference>
<evidence type="ECO:0000259" key="5">
    <source>
        <dbReference type="PROSITE" id="PS50931"/>
    </source>
</evidence>
<organism evidence="6 7">
    <name type="scientific">Acetobacter tropicalis</name>
    <dbReference type="NCBI Taxonomy" id="104102"/>
    <lineage>
        <taxon>Bacteria</taxon>
        <taxon>Pseudomonadati</taxon>
        <taxon>Pseudomonadota</taxon>
        <taxon>Alphaproteobacteria</taxon>
        <taxon>Acetobacterales</taxon>
        <taxon>Acetobacteraceae</taxon>
        <taxon>Acetobacter</taxon>
    </lineage>
</organism>
<evidence type="ECO:0000256" key="3">
    <source>
        <dbReference type="ARBA" id="ARBA00023125"/>
    </source>
</evidence>
<dbReference type="GO" id="GO:0003700">
    <property type="term" value="F:DNA-binding transcription factor activity"/>
    <property type="evidence" value="ECO:0007669"/>
    <property type="project" value="InterPro"/>
</dbReference>
<dbReference type="InterPro" id="IPR000847">
    <property type="entry name" value="LysR_HTH_N"/>
</dbReference>
<dbReference type="Gene3D" id="1.10.10.10">
    <property type="entry name" value="Winged helix-like DNA-binding domain superfamily/Winged helix DNA-binding domain"/>
    <property type="match status" value="1"/>
</dbReference>
<dbReference type="SUPFAM" id="SSF53850">
    <property type="entry name" value="Periplasmic binding protein-like II"/>
    <property type="match status" value="1"/>
</dbReference>
<dbReference type="InterPro" id="IPR005119">
    <property type="entry name" value="LysR_subst-bd"/>
</dbReference>
<keyword evidence="3" id="KW-0238">DNA-binding</keyword>
<dbReference type="InterPro" id="IPR058163">
    <property type="entry name" value="LysR-type_TF_proteobact-type"/>
</dbReference>
<name>A0A252A5C5_9PROT</name>
<dbReference type="AlphaFoldDB" id="A0A252A5C5"/>
<dbReference type="GO" id="GO:0003677">
    <property type="term" value="F:DNA binding"/>
    <property type="evidence" value="ECO:0007669"/>
    <property type="project" value="UniProtKB-KW"/>
</dbReference>
<evidence type="ECO:0000256" key="4">
    <source>
        <dbReference type="ARBA" id="ARBA00023163"/>
    </source>
</evidence>
<reference evidence="6 7" key="1">
    <citation type="submission" date="2014-06" db="EMBL/GenBank/DDBJ databases">
        <authorList>
            <person name="Ju J."/>
            <person name="Zhang J."/>
        </authorList>
    </citation>
    <scope>NUCLEOTIDE SEQUENCE [LARGE SCALE GENOMIC DNA]</scope>
    <source>
        <strain evidence="6">DmW_042</strain>
    </source>
</reference>
<evidence type="ECO:0000256" key="2">
    <source>
        <dbReference type="ARBA" id="ARBA00023015"/>
    </source>
</evidence>
<dbReference type="Pfam" id="PF00126">
    <property type="entry name" value="HTH_1"/>
    <property type="match status" value="1"/>
</dbReference>